<dbReference type="GO" id="GO:0046872">
    <property type="term" value="F:metal ion binding"/>
    <property type="evidence" value="ECO:0007669"/>
    <property type="project" value="UniProtKB-KW"/>
</dbReference>
<accession>A0A1I1H1H1</accession>
<evidence type="ECO:0000313" key="8">
    <source>
        <dbReference type="Proteomes" id="UP000199376"/>
    </source>
</evidence>
<comment type="similarity">
    <text evidence="5">Belongs to the NnrE/AIBP family.</text>
</comment>
<dbReference type="GO" id="GO:0003729">
    <property type="term" value="F:mRNA binding"/>
    <property type="evidence" value="ECO:0007669"/>
    <property type="project" value="TreeGrafter"/>
</dbReference>
<dbReference type="PANTHER" id="PTHR13612:SF0">
    <property type="entry name" value="ENHANCER OF MRNA-DECAPPING PROTEIN 3"/>
    <property type="match status" value="1"/>
</dbReference>
<dbReference type="GO" id="GO:0033962">
    <property type="term" value="P:P-body assembly"/>
    <property type="evidence" value="ECO:0007669"/>
    <property type="project" value="TreeGrafter"/>
</dbReference>
<proteinExistence type="inferred from homology"/>
<dbReference type="EC" id="5.1.99.6" evidence="5"/>
<dbReference type="InterPro" id="IPR004443">
    <property type="entry name" value="YjeF_N_dom"/>
</dbReference>
<keyword evidence="3 5" id="KW-0520">NAD</keyword>
<dbReference type="EMBL" id="FOLI01000007">
    <property type="protein sequence ID" value="SFC17897.1"/>
    <property type="molecule type" value="Genomic_DNA"/>
</dbReference>
<evidence type="ECO:0000256" key="2">
    <source>
        <dbReference type="ARBA" id="ARBA00022958"/>
    </source>
</evidence>
<keyword evidence="2 5" id="KW-0630">Potassium</keyword>
<dbReference type="GO" id="GO:0031087">
    <property type="term" value="P:deadenylation-independent decapping of nuclear-transcribed mRNA"/>
    <property type="evidence" value="ECO:0007669"/>
    <property type="project" value="TreeGrafter"/>
</dbReference>
<comment type="catalytic activity">
    <reaction evidence="5">
        <text>(6R)-NADPHX = (6S)-NADPHX</text>
        <dbReference type="Rhea" id="RHEA:32227"/>
        <dbReference type="ChEBI" id="CHEBI:64076"/>
        <dbReference type="ChEBI" id="CHEBI:64077"/>
        <dbReference type="EC" id="5.1.99.6"/>
    </reaction>
</comment>
<dbReference type="OrthoDB" id="9806925at2"/>
<evidence type="ECO:0000256" key="1">
    <source>
        <dbReference type="ARBA" id="ARBA00022857"/>
    </source>
</evidence>
<name>A0A1I1H1H1_9LACO</name>
<evidence type="ECO:0000256" key="5">
    <source>
        <dbReference type="HAMAP-Rule" id="MF_01966"/>
    </source>
</evidence>
<comment type="function">
    <text evidence="5">Catalyzes the epimerization of the S- and R-forms of NAD(P)HX, a damaged form of NAD(P)H that is a result of enzymatic or heat-dependent hydration. This is a prerequisite for the S-specific NAD(P)H-hydrate dehydratase to allow the repair of both epimers of NAD(P)HX.</text>
</comment>
<dbReference type="GO" id="GO:0000166">
    <property type="term" value="F:nucleotide binding"/>
    <property type="evidence" value="ECO:0007669"/>
    <property type="project" value="UniProtKB-KW"/>
</dbReference>
<evidence type="ECO:0000313" key="7">
    <source>
        <dbReference type="EMBL" id="SFC17897.1"/>
    </source>
</evidence>
<dbReference type="InterPro" id="IPR036652">
    <property type="entry name" value="YjeF_N_dom_sf"/>
</dbReference>
<dbReference type="Pfam" id="PF03853">
    <property type="entry name" value="YjeF_N"/>
    <property type="match status" value="1"/>
</dbReference>
<feature type="binding site" evidence="5">
    <location>
        <position position="156"/>
    </location>
    <ligand>
        <name>K(+)</name>
        <dbReference type="ChEBI" id="CHEBI:29103"/>
    </ligand>
</feature>
<dbReference type="AlphaFoldDB" id="A0A1I1H1H1"/>
<dbReference type="GO" id="GO:0000932">
    <property type="term" value="C:P-body"/>
    <property type="evidence" value="ECO:0007669"/>
    <property type="project" value="TreeGrafter"/>
</dbReference>
<feature type="binding site" evidence="5">
    <location>
        <position position="59"/>
    </location>
    <ligand>
        <name>K(+)</name>
        <dbReference type="ChEBI" id="CHEBI:29103"/>
    </ligand>
</feature>
<reference evidence="7 8" key="1">
    <citation type="submission" date="2016-10" db="EMBL/GenBank/DDBJ databases">
        <authorList>
            <person name="de Groot N.N."/>
        </authorList>
    </citation>
    <scope>NUCLEOTIDE SEQUENCE [LARGE SCALE GENOMIC DNA]</scope>
    <source>
        <strain evidence="7 8">DSM 19113</strain>
    </source>
</reference>
<dbReference type="PROSITE" id="PS51385">
    <property type="entry name" value="YJEF_N"/>
    <property type="match status" value="1"/>
</dbReference>
<dbReference type="Proteomes" id="UP000199376">
    <property type="component" value="Unassembled WGS sequence"/>
</dbReference>
<comment type="cofactor">
    <cofactor evidence="5">
        <name>K(+)</name>
        <dbReference type="ChEBI" id="CHEBI:29103"/>
    </cofactor>
    <text evidence="5">Binds 1 potassium ion per subunit.</text>
</comment>
<evidence type="ECO:0000256" key="4">
    <source>
        <dbReference type="ARBA" id="ARBA00023235"/>
    </source>
</evidence>
<dbReference type="NCBIfam" id="TIGR00197">
    <property type="entry name" value="yjeF_nterm"/>
    <property type="match status" value="1"/>
</dbReference>
<dbReference type="GO" id="GO:0052856">
    <property type="term" value="F:NAD(P)HX epimerase activity"/>
    <property type="evidence" value="ECO:0007669"/>
    <property type="project" value="UniProtKB-UniRule"/>
</dbReference>
<dbReference type="HAMAP" id="MF_01966">
    <property type="entry name" value="NADHX_epimerase"/>
    <property type="match status" value="1"/>
</dbReference>
<dbReference type="RefSeq" id="WP_091503047.1">
    <property type="nucleotide sequence ID" value="NZ_FOLI01000007.1"/>
</dbReference>
<keyword evidence="5" id="KW-0547">Nucleotide-binding</keyword>
<sequence>MTQLVTRDEMQAIEAYTIHEAGLSADVLTERAAMAAMNVLAAGRFDLSKVLVLAGLGNNGADGVALARLLHQAKIPVTLQFVGNVNRANQAVKDQLKAATACGVERAEKSDFKEPSLIIDAIFGTGLHDDLPEGLQKMLKAANHIDNTVVALDIPTGINADTGDMYGAALKAKATIAFGYPKAGVNRSNGKKMSGRVITQDIGLITPENFDFSIK</sequence>
<keyword evidence="8" id="KW-1185">Reference proteome</keyword>
<feature type="binding site" evidence="5">
    <location>
        <begin position="58"/>
        <end position="62"/>
    </location>
    <ligand>
        <name>(6S)-NADPHX</name>
        <dbReference type="ChEBI" id="CHEBI:64076"/>
    </ligand>
</feature>
<keyword evidence="1 5" id="KW-0521">NADP</keyword>
<dbReference type="Gene3D" id="3.40.50.10260">
    <property type="entry name" value="YjeF N-terminal domain"/>
    <property type="match status" value="1"/>
</dbReference>
<comment type="catalytic activity">
    <reaction evidence="5">
        <text>(6R)-NADHX = (6S)-NADHX</text>
        <dbReference type="Rhea" id="RHEA:32215"/>
        <dbReference type="ChEBI" id="CHEBI:64074"/>
        <dbReference type="ChEBI" id="CHEBI:64075"/>
        <dbReference type="EC" id="5.1.99.6"/>
    </reaction>
</comment>
<feature type="binding site" evidence="5">
    <location>
        <position position="120"/>
    </location>
    <ligand>
        <name>K(+)</name>
        <dbReference type="ChEBI" id="CHEBI:29103"/>
    </ligand>
</feature>
<evidence type="ECO:0000259" key="6">
    <source>
        <dbReference type="PROSITE" id="PS51385"/>
    </source>
</evidence>
<evidence type="ECO:0000256" key="3">
    <source>
        <dbReference type="ARBA" id="ARBA00023027"/>
    </source>
</evidence>
<dbReference type="STRING" id="283737.SAMN05660453_1232"/>
<dbReference type="PANTHER" id="PTHR13612">
    <property type="entry name" value="ENHANCER OF MRNA-DECAPPING PROTEIN 3"/>
    <property type="match status" value="1"/>
</dbReference>
<organism evidence="7 8">
    <name type="scientific">Fructobacillus durionis</name>
    <dbReference type="NCBI Taxonomy" id="283737"/>
    <lineage>
        <taxon>Bacteria</taxon>
        <taxon>Bacillati</taxon>
        <taxon>Bacillota</taxon>
        <taxon>Bacilli</taxon>
        <taxon>Lactobacillales</taxon>
        <taxon>Lactobacillaceae</taxon>
        <taxon>Fructobacillus</taxon>
    </lineage>
</organism>
<protein>
    <recommendedName>
        <fullName evidence="5">NAD(P)H-hydrate epimerase</fullName>
        <ecNumber evidence="5">5.1.99.6</ecNumber>
    </recommendedName>
    <alternativeName>
        <fullName evidence="5">NAD(P)HX epimerase</fullName>
    </alternativeName>
</protein>
<gene>
    <name evidence="5" type="primary">nnrE</name>
    <name evidence="7" type="ORF">SAMN05660453_1232</name>
</gene>
<dbReference type="SUPFAM" id="SSF64153">
    <property type="entry name" value="YjeF N-terminal domain-like"/>
    <property type="match status" value="1"/>
</dbReference>
<keyword evidence="4 5" id="KW-0413">Isomerase</keyword>
<comment type="caution">
    <text evidence="5">Lacks conserved residue(s) required for the propagation of feature annotation.</text>
</comment>
<feature type="domain" description="YjeF N-terminal" evidence="6">
    <location>
        <begin position="10"/>
        <end position="210"/>
    </location>
</feature>
<feature type="binding site" evidence="5">
    <location>
        <begin position="124"/>
        <end position="130"/>
    </location>
    <ligand>
        <name>(6S)-NADPHX</name>
        <dbReference type="ChEBI" id="CHEBI:64076"/>
    </ligand>
</feature>
<keyword evidence="5" id="KW-0479">Metal-binding</keyword>
<feature type="binding site" evidence="5">
    <location>
        <position position="153"/>
    </location>
    <ligand>
        <name>(6S)-NADPHX</name>
        <dbReference type="ChEBI" id="CHEBI:64076"/>
    </ligand>
</feature>